<name>A0ABP9VZL4_9BACT</name>
<dbReference type="InterPro" id="IPR018062">
    <property type="entry name" value="HTH_AraC-typ_CS"/>
</dbReference>
<evidence type="ECO:0000256" key="3">
    <source>
        <dbReference type="ARBA" id="ARBA00023159"/>
    </source>
</evidence>
<proteinExistence type="predicted"/>
<dbReference type="SUPFAM" id="SSF51215">
    <property type="entry name" value="Regulatory protein AraC"/>
    <property type="match status" value="1"/>
</dbReference>
<keyword evidence="7" id="KW-1185">Reference proteome</keyword>
<organism evidence="6 7">
    <name type="scientific">Novipirellula caenicola</name>
    <dbReference type="NCBI Taxonomy" id="1536901"/>
    <lineage>
        <taxon>Bacteria</taxon>
        <taxon>Pseudomonadati</taxon>
        <taxon>Planctomycetota</taxon>
        <taxon>Planctomycetia</taxon>
        <taxon>Pirellulales</taxon>
        <taxon>Pirellulaceae</taxon>
        <taxon>Novipirellula</taxon>
    </lineage>
</organism>
<dbReference type="SUPFAM" id="SSF46689">
    <property type="entry name" value="Homeodomain-like"/>
    <property type="match status" value="2"/>
</dbReference>
<dbReference type="Pfam" id="PF12833">
    <property type="entry name" value="HTH_18"/>
    <property type="match status" value="1"/>
</dbReference>
<gene>
    <name evidence="6" type="ORF">Rcae01_04517</name>
</gene>
<evidence type="ECO:0000256" key="4">
    <source>
        <dbReference type="ARBA" id="ARBA00023163"/>
    </source>
</evidence>
<dbReference type="InterPro" id="IPR037923">
    <property type="entry name" value="HTH-like"/>
</dbReference>
<keyword evidence="4" id="KW-0804">Transcription</keyword>
<dbReference type="PROSITE" id="PS00041">
    <property type="entry name" value="HTH_ARAC_FAMILY_1"/>
    <property type="match status" value="1"/>
</dbReference>
<keyword evidence="3" id="KW-0010">Activator</keyword>
<sequence>MTNDPDFVSRQTHDARRFYLNLQPSEKHPLSLVCGGVERMNADYVVQRTDFPYYAIEWVSEGRGLLSMGGKEHELAIGSLFVYGPGMPHRILNLAPDNMRKYYLDIAGTEAAQRLEELGLLEGRPVTIGRPHEFVELWNLIDREARDAGDHADAICEMLIRVVLQKIRQRMVSSRPGESSEAFQTFEMARQLIEERFLEFRTVEEVAAEIGFSPIYLSRLFKRFAGSGAYRYLLRLRMNYAAELILERGLKVNAVAERLRYADAFQFSRAFKRVYGVPPSSLSKTFSASPRR</sequence>
<keyword evidence="1" id="KW-0805">Transcription regulation</keyword>
<evidence type="ECO:0000313" key="6">
    <source>
        <dbReference type="EMBL" id="GAA5509048.1"/>
    </source>
</evidence>
<dbReference type="PANTHER" id="PTHR46796">
    <property type="entry name" value="HTH-TYPE TRANSCRIPTIONAL ACTIVATOR RHAS-RELATED"/>
    <property type="match status" value="1"/>
</dbReference>
<comment type="caution">
    <text evidence="6">The sequence shown here is derived from an EMBL/GenBank/DDBJ whole genome shotgun (WGS) entry which is preliminary data.</text>
</comment>
<dbReference type="RefSeq" id="WP_345685802.1">
    <property type="nucleotide sequence ID" value="NZ_BAABRO010000012.1"/>
</dbReference>
<dbReference type="EMBL" id="BAABRO010000012">
    <property type="protein sequence ID" value="GAA5509048.1"/>
    <property type="molecule type" value="Genomic_DNA"/>
</dbReference>
<dbReference type="InterPro" id="IPR003313">
    <property type="entry name" value="AraC-bd"/>
</dbReference>
<dbReference type="InterPro" id="IPR009057">
    <property type="entry name" value="Homeodomain-like_sf"/>
</dbReference>
<feature type="domain" description="HTH araC/xylS-type" evidence="5">
    <location>
        <begin position="187"/>
        <end position="285"/>
    </location>
</feature>
<evidence type="ECO:0000256" key="2">
    <source>
        <dbReference type="ARBA" id="ARBA00023125"/>
    </source>
</evidence>
<dbReference type="InterPro" id="IPR050204">
    <property type="entry name" value="AraC_XylS_family_regulators"/>
</dbReference>
<dbReference type="SMART" id="SM00342">
    <property type="entry name" value="HTH_ARAC"/>
    <property type="match status" value="1"/>
</dbReference>
<protein>
    <recommendedName>
        <fullName evidence="5">HTH araC/xylS-type domain-containing protein</fullName>
    </recommendedName>
</protein>
<evidence type="ECO:0000256" key="1">
    <source>
        <dbReference type="ARBA" id="ARBA00023015"/>
    </source>
</evidence>
<reference evidence="6 7" key="1">
    <citation type="submission" date="2024-02" db="EMBL/GenBank/DDBJ databases">
        <title>Rhodopirellula caenicola NBRC 110016.</title>
        <authorList>
            <person name="Ichikawa N."/>
            <person name="Katano-Makiyama Y."/>
            <person name="Hidaka K."/>
        </authorList>
    </citation>
    <scope>NUCLEOTIDE SEQUENCE [LARGE SCALE GENOMIC DNA]</scope>
    <source>
        <strain evidence="6 7">NBRC 110016</strain>
    </source>
</reference>
<dbReference type="Pfam" id="PF02311">
    <property type="entry name" value="AraC_binding"/>
    <property type="match status" value="1"/>
</dbReference>
<dbReference type="PROSITE" id="PS01124">
    <property type="entry name" value="HTH_ARAC_FAMILY_2"/>
    <property type="match status" value="1"/>
</dbReference>
<dbReference type="InterPro" id="IPR018060">
    <property type="entry name" value="HTH_AraC"/>
</dbReference>
<accession>A0ABP9VZL4</accession>
<evidence type="ECO:0000313" key="7">
    <source>
        <dbReference type="Proteomes" id="UP001416858"/>
    </source>
</evidence>
<dbReference type="Proteomes" id="UP001416858">
    <property type="component" value="Unassembled WGS sequence"/>
</dbReference>
<dbReference type="Gene3D" id="1.10.10.60">
    <property type="entry name" value="Homeodomain-like"/>
    <property type="match status" value="2"/>
</dbReference>
<keyword evidence="2" id="KW-0238">DNA-binding</keyword>
<evidence type="ECO:0000259" key="5">
    <source>
        <dbReference type="PROSITE" id="PS01124"/>
    </source>
</evidence>